<evidence type="ECO:0000259" key="1">
    <source>
        <dbReference type="PROSITE" id="PS50206"/>
    </source>
</evidence>
<dbReference type="GO" id="GO:0008146">
    <property type="term" value="F:sulfotransferase activity"/>
    <property type="evidence" value="ECO:0007669"/>
    <property type="project" value="TreeGrafter"/>
</dbReference>
<organism evidence="2 3">
    <name type="scientific">Leifsonia tongyongensis</name>
    <dbReference type="NCBI Taxonomy" id="1268043"/>
    <lineage>
        <taxon>Bacteria</taxon>
        <taxon>Bacillati</taxon>
        <taxon>Actinomycetota</taxon>
        <taxon>Actinomycetes</taxon>
        <taxon>Micrococcales</taxon>
        <taxon>Microbacteriaceae</taxon>
        <taxon>Leifsonia</taxon>
    </lineage>
</organism>
<dbReference type="SMART" id="SM00450">
    <property type="entry name" value="RHOD"/>
    <property type="match status" value="1"/>
</dbReference>
<keyword evidence="3" id="KW-1185">Reference proteome</keyword>
<dbReference type="GO" id="GO:0016779">
    <property type="term" value="F:nucleotidyltransferase activity"/>
    <property type="evidence" value="ECO:0007669"/>
    <property type="project" value="TreeGrafter"/>
</dbReference>
<dbReference type="Proteomes" id="UP000474967">
    <property type="component" value="Unassembled WGS sequence"/>
</dbReference>
<dbReference type="InterPro" id="IPR001763">
    <property type="entry name" value="Rhodanese-like_dom"/>
</dbReference>
<dbReference type="GO" id="GO:0004792">
    <property type="term" value="F:thiosulfate-cyanide sulfurtransferase activity"/>
    <property type="evidence" value="ECO:0007669"/>
    <property type="project" value="TreeGrafter"/>
</dbReference>
<dbReference type="Gene3D" id="3.40.250.10">
    <property type="entry name" value="Rhodanese-like domain"/>
    <property type="match status" value="1"/>
</dbReference>
<comment type="caution">
    <text evidence="2">The sequence shown here is derived from an EMBL/GenBank/DDBJ whole genome shotgun (WGS) entry which is preliminary data.</text>
</comment>
<dbReference type="Pfam" id="PF00899">
    <property type="entry name" value="ThiF"/>
    <property type="match status" value="1"/>
</dbReference>
<dbReference type="EMBL" id="JAAGWY010000004">
    <property type="protein sequence ID" value="NEN07482.1"/>
    <property type="molecule type" value="Genomic_DNA"/>
</dbReference>
<sequence>MTENPPPLVEPGPALTPARLERYSRTLALPGFGEEAQRRIRAARVLVVGAGGLGSAVIPALAAAGFGTIGVVDADAVETSNLPRQTLHTPADVGRSKVASARDTITGLDSETRVVPVGSMLDSGNALALFAEFDLVLDGSDNFPTRYLVDDAATLTGIPAVWGAVHQFGGQVGVSWAQYGPTYRDLFPVPPEPGSVASCADAGALPSVCTVIGGLMVTQAITLVTGRGDPLLGRAIVHDALRSTFREVRYTRDPFAEPITRLIDYDLFCGAGAATAPDESSTLARRTGGSVTNRELQELLAQGQKITLIDVREPWEAQLASIPGSALVPLGELEADLDEDAEGVATALRDASVVIYCHYGPRAEMARRLLIEAGVADTVVLTGGIDAWAREIDPGMARY</sequence>
<evidence type="ECO:0000313" key="2">
    <source>
        <dbReference type="EMBL" id="NEN07482.1"/>
    </source>
</evidence>
<protein>
    <submittedName>
        <fullName evidence="2">Molybdopterin biosynthesis protein MoeB</fullName>
    </submittedName>
</protein>
<dbReference type="GO" id="GO:0005829">
    <property type="term" value="C:cytosol"/>
    <property type="evidence" value="ECO:0007669"/>
    <property type="project" value="TreeGrafter"/>
</dbReference>
<dbReference type="GO" id="GO:0008641">
    <property type="term" value="F:ubiquitin-like modifier activating enzyme activity"/>
    <property type="evidence" value="ECO:0007669"/>
    <property type="project" value="InterPro"/>
</dbReference>
<dbReference type="Pfam" id="PF00581">
    <property type="entry name" value="Rhodanese"/>
    <property type="match status" value="1"/>
</dbReference>
<dbReference type="PANTHER" id="PTHR10953:SF102">
    <property type="entry name" value="ADENYLYLTRANSFERASE AND SULFURTRANSFERASE MOCS3"/>
    <property type="match status" value="1"/>
</dbReference>
<dbReference type="Gene3D" id="3.40.50.720">
    <property type="entry name" value="NAD(P)-binding Rossmann-like Domain"/>
    <property type="match status" value="1"/>
</dbReference>
<name>A0A6L9Y1B0_9MICO</name>
<dbReference type="AlphaFoldDB" id="A0A6L9Y1B0"/>
<gene>
    <name evidence="2" type="ORF">G3T36_16600</name>
</gene>
<proteinExistence type="predicted"/>
<dbReference type="InterPro" id="IPR036873">
    <property type="entry name" value="Rhodanese-like_dom_sf"/>
</dbReference>
<dbReference type="InterPro" id="IPR000594">
    <property type="entry name" value="ThiF_NAD_FAD-bd"/>
</dbReference>
<dbReference type="PROSITE" id="PS50206">
    <property type="entry name" value="RHODANESE_3"/>
    <property type="match status" value="1"/>
</dbReference>
<dbReference type="PANTHER" id="PTHR10953">
    <property type="entry name" value="UBIQUITIN-ACTIVATING ENZYME E1"/>
    <property type="match status" value="1"/>
</dbReference>
<reference evidence="2 3" key="1">
    <citation type="journal article" date="2014" name="J. Microbiol.">
        <title>Diaminobutyricibacter tongyongensis gen. nov., sp. nov. and Homoserinibacter gongjuensis gen. nov., sp. nov. belong to the family Microbacteriaceae.</title>
        <authorList>
            <person name="Kim S.J."/>
            <person name="Ahn J.H."/>
            <person name="Weon H.Y."/>
            <person name="Hamada M."/>
            <person name="Suzuki K."/>
            <person name="Kwon S.W."/>
        </authorList>
    </citation>
    <scope>NUCLEOTIDE SEQUENCE [LARGE SCALE GENOMIC DNA]</scope>
    <source>
        <strain evidence="2 3">NBRC 108724</strain>
    </source>
</reference>
<evidence type="ECO:0000313" key="3">
    <source>
        <dbReference type="Proteomes" id="UP000474967"/>
    </source>
</evidence>
<dbReference type="CDD" id="cd00757">
    <property type="entry name" value="ThiF_MoeB_HesA_family"/>
    <property type="match status" value="1"/>
</dbReference>
<feature type="domain" description="Rhodanese" evidence="1">
    <location>
        <begin position="302"/>
        <end position="397"/>
    </location>
</feature>
<dbReference type="InterPro" id="IPR045886">
    <property type="entry name" value="ThiF/MoeB/HesA"/>
</dbReference>
<dbReference type="RefSeq" id="WP_163290933.1">
    <property type="nucleotide sequence ID" value="NZ_JAAGWY010000004.1"/>
</dbReference>
<dbReference type="SUPFAM" id="SSF69572">
    <property type="entry name" value="Activating enzymes of the ubiquitin-like proteins"/>
    <property type="match status" value="1"/>
</dbReference>
<accession>A0A6L9Y1B0</accession>
<dbReference type="InterPro" id="IPR035985">
    <property type="entry name" value="Ubiquitin-activating_enz"/>
</dbReference>